<dbReference type="Pfam" id="PF10988">
    <property type="entry name" value="DUF2807"/>
    <property type="match status" value="1"/>
</dbReference>
<dbReference type="PANTHER" id="PTHR39200">
    <property type="entry name" value="HYPOTHETICAL EXPORTED PROTEIN"/>
    <property type="match status" value="1"/>
</dbReference>
<accession>A0ABX0N4G0</accession>
<feature type="region of interest" description="Disordered" evidence="1">
    <location>
        <begin position="244"/>
        <end position="268"/>
    </location>
</feature>
<dbReference type="RefSeq" id="WP_167087175.1">
    <property type="nucleotide sequence ID" value="NZ_WHJG01000011.1"/>
</dbReference>
<feature type="domain" description="Putative auto-transporter adhesin head GIN" evidence="2">
    <location>
        <begin position="54"/>
        <end position="252"/>
    </location>
</feature>
<evidence type="ECO:0000259" key="2">
    <source>
        <dbReference type="Pfam" id="PF10988"/>
    </source>
</evidence>
<protein>
    <submittedName>
        <fullName evidence="3">DUF2807 domain-containing protein</fullName>
    </submittedName>
</protein>
<feature type="compositionally biased region" description="Polar residues" evidence="1">
    <location>
        <begin position="257"/>
        <end position="268"/>
    </location>
</feature>
<name>A0ABX0N4G0_9BURK</name>
<keyword evidence="4" id="KW-1185">Reference proteome</keyword>
<dbReference type="PANTHER" id="PTHR39200:SF1">
    <property type="entry name" value="AUTO-TRANSPORTER ADHESIN HEAD GIN DOMAIN-CONTAINING PROTEIN-RELATED"/>
    <property type="match status" value="1"/>
</dbReference>
<dbReference type="InterPro" id="IPR021255">
    <property type="entry name" value="DUF2807"/>
</dbReference>
<evidence type="ECO:0000313" key="3">
    <source>
        <dbReference type="EMBL" id="NHZ80222.1"/>
    </source>
</evidence>
<evidence type="ECO:0000256" key="1">
    <source>
        <dbReference type="SAM" id="MobiDB-lite"/>
    </source>
</evidence>
<gene>
    <name evidence="3" type="ORF">F2P44_13205</name>
</gene>
<comment type="caution">
    <text evidence="3">The sequence shown here is derived from an EMBL/GenBank/DDBJ whole genome shotgun (WGS) entry which is preliminary data.</text>
</comment>
<reference evidence="3 4" key="1">
    <citation type="submission" date="2019-10" db="EMBL/GenBank/DDBJ databases">
        <title>Taxonomy of Antarctic Massilia spp.: description of Massilia rubra sp. nov., Massilia aquatica sp. nov., Massilia mucilaginosa sp. nov., Massilia frigida sp. nov. isolated from streams, lakes and regoliths.</title>
        <authorList>
            <person name="Holochova P."/>
            <person name="Sedlacek I."/>
            <person name="Kralova S."/>
            <person name="Maslanova I."/>
            <person name="Busse H.-J."/>
            <person name="Stankova E."/>
            <person name="Vrbovska V."/>
            <person name="Kovarovic V."/>
            <person name="Bartak M."/>
            <person name="Svec P."/>
            <person name="Pantucek R."/>
        </authorList>
    </citation>
    <scope>NUCLEOTIDE SEQUENCE [LARGE SCALE GENOMIC DNA]</scope>
    <source>
        <strain evidence="3 4">CCM 8695</strain>
    </source>
</reference>
<sequence>MRSLLKVGFGLLLLAFVLIALFYSMLRAQGTTRPANPEGRVVASEARHVGNDVTSVELGGPIDMTLRQGAVPSLTVRGEQRLLGNIETISEGGTLHIETKGMLLHHKQPLQVVLVLPAIDNVRIQGSGDSTINGFSGDKIDLQLHGSGNVKFNGRFREVEAGLQGSGDIELNGGNCDQVDVNVAGSGSMTVVGAAKRFKTVQTGSGDLDAEHLSADTVTVELTGSGSAIVQARKSAAVNLRGSGDVSVHGNPDQRAVTRNGSGDVTFD</sequence>
<dbReference type="Gene3D" id="2.160.20.120">
    <property type="match status" value="1"/>
</dbReference>
<dbReference type="Proteomes" id="UP000621455">
    <property type="component" value="Unassembled WGS sequence"/>
</dbReference>
<evidence type="ECO:0000313" key="4">
    <source>
        <dbReference type="Proteomes" id="UP000621455"/>
    </source>
</evidence>
<organism evidence="3 4">
    <name type="scientific">Massilia frigida</name>
    <dbReference type="NCBI Taxonomy" id="2609281"/>
    <lineage>
        <taxon>Bacteria</taxon>
        <taxon>Pseudomonadati</taxon>
        <taxon>Pseudomonadota</taxon>
        <taxon>Betaproteobacteria</taxon>
        <taxon>Burkholderiales</taxon>
        <taxon>Oxalobacteraceae</taxon>
        <taxon>Telluria group</taxon>
        <taxon>Massilia</taxon>
    </lineage>
</organism>
<dbReference type="EMBL" id="WHJG01000011">
    <property type="protein sequence ID" value="NHZ80222.1"/>
    <property type="molecule type" value="Genomic_DNA"/>
</dbReference>
<proteinExistence type="predicted"/>